<protein>
    <submittedName>
        <fullName evidence="3">Thymidylate kinase-like protein</fullName>
    </submittedName>
</protein>
<gene>
    <name evidence="3" type="ordered locus">Sden_1167</name>
</gene>
<dbReference type="GO" id="GO:0006235">
    <property type="term" value="P:dTTP biosynthetic process"/>
    <property type="evidence" value="ECO:0007669"/>
    <property type="project" value="TreeGrafter"/>
</dbReference>
<dbReference type="GO" id="GO:0005737">
    <property type="term" value="C:cytoplasm"/>
    <property type="evidence" value="ECO:0007669"/>
    <property type="project" value="TreeGrafter"/>
</dbReference>
<organism evidence="3 4">
    <name type="scientific">Shewanella denitrificans (strain OS217 / ATCC BAA-1090 / DSM 15013)</name>
    <dbReference type="NCBI Taxonomy" id="318161"/>
    <lineage>
        <taxon>Bacteria</taxon>
        <taxon>Pseudomonadati</taxon>
        <taxon>Pseudomonadota</taxon>
        <taxon>Gammaproteobacteria</taxon>
        <taxon>Alteromonadales</taxon>
        <taxon>Shewanellaceae</taxon>
        <taxon>Shewanella</taxon>
    </lineage>
</organism>
<evidence type="ECO:0000256" key="1">
    <source>
        <dbReference type="ARBA" id="ARBA00022741"/>
    </source>
</evidence>
<dbReference type="GO" id="GO:0004798">
    <property type="term" value="F:dTMP kinase activity"/>
    <property type="evidence" value="ECO:0007669"/>
    <property type="project" value="TreeGrafter"/>
</dbReference>
<dbReference type="STRING" id="318161.Sden_1167"/>
<dbReference type="RefSeq" id="WP_011495614.1">
    <property type="nucleotide sequence ID" value="NC_007954.1"/>
</dbReference>
<keyword evidence="3" id="KW-0808">Transferase</keyword>
<dbReference type="GO" id="GO:0005524">
    <property type="term" value="F:ATP binding"/>
    <property type="evidence" value="ECO:0007669"/>
    <property type="project" value="UniProtKB-KW"/>
</dbReference>
<accession>Q12Q23</accession>
<proteinExistence type="predicted"/>
<keyword evidence="1" id="KW-0547">Nucleotide-binding</keyword>
<dbReference type="GO" id="GO:0006227">
    <property type="term" value="P:dUDP biosynthetic process"/>
    <property type="evidence" value="ECO:0007669"/>
    <property type="project" value="TreeGrafter"/>
</dbReference>
<sequence length="217" mass="24668">MLIALTGADGVGKSTVSKLLLQEVAHHGKRFKTLDRWNMLDTSLFPQSRFISAPLPEVKQCVAEMEGPSRFLFILWTIYGVLESYDPASPHITFIDSYWMKHAAAEVAYGLPEKFVLNIIELLPKPDLTILLDLSPELAYERKEKSGFADLNYYECGMDKTRSYNSFIQHQSKIRSQLLCWADSNKWHKIDTSRPVEEVAAAVSGLAIEHFFDTKSH</sequence>
<dbReference type="EMBL" id="CP000302">
    <property type="protein sequence ID" value="ABE54453.1"/>
    <property type="molecule type" value="Genomic_DNA"/>
</dbReference>
<keyword evidence="3" id="KW-0418">Kinase</keyword>
<dbReference type="Gene3D" id="3.40.50.300">
    <property type="entry name" value="P-loop containing nucleotide triphosphate hydrolases"/>
    <property type="match status" value="1"/>
</dbReference>
<dbReference type="SUPFAM" id="SSF52540">
    <property type="entry name" value="P-loop containing nucleoside triphosphate hydrolases"/>
    <property type="match status" value="1"/>
</dbReference>
<dbReference type="KEGG" id="sdn:Sden_1167"/>
<dbReference type="PANTHER" id="PTHR10344">
    <property type="entry name" value="THYMIDYLATE KINASE"/>
    <property type="match status" value="1"/>
</dbReference>
<keyword evidence="4" id="KW-1185">Reference proteome</keyword>
<dbReference type="GO" id="GO:0006233">
    <property type="term" value="P:dTDP biosynthetic process"/>
    <property type="evidence" value="ECO:0007669"/>
    <property type="project" value="TreeGrafter"/>
</dbReference>
<name>Q12Q23_SHEDO</name>
<dbReference type="OrthoDB" id="117677at2"/>
<dbReference type="Proteomes" id="UP000001982">
    <property type="component" value="Chromosome"/>
</dbReference>
<dbReference type="PANTHER" id="PTHR10344:SF4">
    <property type="entry name" value="UMP-CMP KINASE 2, MITOCHONDRIAL"/>
    <property type="match status" value="1"/>
</dbReference>
<reference evidence="3 4" key="1">
    <citation type="submission" date="2006-03" db="EMBL/GenBank/DDBJ databases">
        <title>Complete sequence of Shewanella denitrificans OS217.</title>
        <authorList>
            <consortium name="US DOE Joint Genome Institute"/>
            <person name="Copeland A."/>
            <person name="Lucas S."/>
            <person name="Lapidus A."/>
            <person name="Barry K."/>
            <person name="Detter J.C."/>
            <person name="Glavina del Rio T."/>
            <person name="Hammon N."/>
            <person name="Israni S."/>
            <person name="Dalin E."/>
            <person name="Tice H."/>
            <person name="Pitluck S."/>
            <person name="Brettin T."/>
            <person name="Bruce D."/>
            <person name="Han C."/>
            <person name="Tapia R."/>
            <person name="Gilna P."/>
            <person name="Kiss H."/>
            <person name="Schmutz J."/>
            <person name="Larimer F."/>
            <person name="Land M."/>
            <person name="Hauser L."/>
            <person name="Kyrpides N."/>
            <person name="Lykidis A."/>
            <person name="Richardson P."/>
        </authorList>
    </citation>
    <scope>NUCLEOTIDE SEQUENCE [LARGE SCALE GENOMIC DNA]</scope>
    <source>
        <strain evidence="4">OS217 / ATCC BAA-1090 / DSM 15013</strain>
    </source>
</reference>
<evidence type="ECO:0000313" key="3">
    <source>
        <dbReference type="EMBL" id="ABE54453.1"/>
    </source>
</evidence>
<dbReference type="eggNOG" id="COG0125">
    <property type="taxonomic scope" value="Bacteria"/>
</dbReference>
<dbReference type="HOGENOM" id="CLU_1336744_0_0_6"/>
<keyword evidence="2" id="KW-0067">ATP-binding</keyword>
<dbReference type="AlphaFoldDB" id="Q12Q23"/>
<dbReference type="InterPro" id="IPR027417">
    <property type="entry name" value="P-loop_NTPase"/>
</dbReference>
<evidence type="ECO:0000256" key="2">
    <source>
        <dbReference type="ARBA" id="ARBA00022840"/>
    </source>
</evidence>
<evidence type="ECO:0000313" key="4">
    <source>
        <dbReference type="Proteomes" id="UP000001982"/>
    </source>
</evidence>